<comment type="caution">
    <text evidence="6">The sequence shown here is derived from an EMBL/GenBank/DDBJ whole genome shotgun (WGS) entry which is preliminary data.</text>
</comment>
<evidence type="ECO:0000256" key="4">
    <source>
        <dbReference type="ARBA" id="ARBA00023163"/>
    </source>
</evidence>
<reference evidence="7" key="1">
    <citation type="submission" date="2023-07" db="EMBL/GenBank/DDBJ databases">
        <title>Whole genome shotgun sequence of Streptomyces nojiriensis NBRC 13794.</title>
        <authorList>
            <person name="Komaki H."/>
            <person name="Tamura T."/>
        </authorList>
    </citation>
    <scope>NUCLEOTIDE SEQUENCE [LARGE SCALE GENOMIC DNA]</scope>
    <source>
        <strain evidence="7">NBRC 13794</strain>
    </source>
</reference>
<evidence type="ECO:0000256" key="1">
    <source>
        <dbReference type="ARBA" id="ARBA00009437"/>
    </source>
</evidence>
<dbReference type="Gene3D" id="1.10.10.10">
    <property type="entry name" value="Winged helix-like DNA-binding domain superfamily/Winged helix DNA-binding domain"/>
    <property type="match status" value="1"/>
</dbReference>
<organism evidence="6 7">
    <name type="scientific">Streptomyces nojiriensis</name>
    <dbReference type="NCBI Taxonomy" id="66374"/>
    <lineage>
        <taxon>Bacteria</taxon>
        <taxon>Bacillati</taxon>
        <taxon>Actinomycetota</taxon>
        <taxon>Actinomycetes</taxon>
        <taxon>Kitasatosporales</taxon>
        <taxon>Streptomycetaceae</taxon>
        <taxon>Streptomyces</taxon>
    </lineage>
</organism>
<dbReference type="InterPro" id="IPR000847">
    <property type="entry name" value="LysR_HTH_N"/>
</dbReference>
<accession>A0ABQ3SKX9</accession>
<keyword evidence="3" id="KW-0238">DNA-binding</keyword>
<protein>
    <submittedName>
        <fullName evidence="6">LysR family transcriptional regulator</fullName>
    </submittedName>
</protein>
<comment type="similarity">
    <text evidence="1">Belongs to the LysR transcriptional regulatory family.</text>
</comment>
<dbReference type="EMBL" id="BNEC01000003">
    <property type="protein sequence ID" value="GHI68788.1"/>
    <property type="molecule type" value="Genomic_DNA"/>
</dbReference>
<dbReference type="CDD" id="cd08414">
    <property type="entry name" value="PBP2_LTTR_aromatics_like"/>
    <property type="match status" value="1"/>
</dbReference>
<dbReference type="Pfam" id="PF03466">
    <property type="entry name" value="LysR_substrate"/>
    <property type="match status" value="1"/>
</dbReference>
<dbReference type="PANTHER" id="PTHR30346:SF17">
    <property type="entry name" value="LYSR FAMILY TRANSCRIPTIONAL REGULATOR"/>
    <property type="match status" value="1"/>
</dbReference>
<dbReference type="PROSITE" id="PS50931">
    <property type="entry name" value="HTH_LYSR"/>
    <property type="match status" value="1"/>
</dbReference>
<dbReference type="SUPFAM" id="SSF53850">
    <property type="entry name" value="Periplasmic binding protein-like II"/>
    <property type="match status" value="1"/>
</dbReference>
<keyword evidence="7" id="KW-1185">Reference proteome</keyword>
<dbReference type="Gene3D" id="3.40.190.10">
    <property type="entry name" value="Periplasmic binding protein-like II"/>
    <property type="match status" value="2"/>
</dbReference>
<dbReference type="Proteomes" id="UP000613974">
    <property type="component" value="Unassembled WGS sequence"/>
</dbReference>
<gene>
    <name evidence="6" type="ORF">Snoj_27060</name>
</gene>
<sequence length="318" mass="34090">MGRRPYDGGVTMPEARLLRYFLAVAEEGSFTRAAARLHIAQPALSTQIRRLESRLGVLLLHRTTRVVRLTEAGRAVYQRGAGALAALEDVWEAARRAGRGELGRLRLVYSTSTGYGTVPSLVEAVRARLPDVQVAAEVLRTPDIAHAVLDGRADAGIARSPEAVAGVRLLLVRTEPRGVLLAAAHPLAGRRELTLSEVAAFPLVLHERQANPGHFDEVLAVFQGAGLVPRLTERPMAFDPTQSALRDARTVGLVAASSGDQLPGWLRWIPLAAGTRPLSTHLVLPETSPSPIVTHFTDAALDAAREAGWLDGDGARPV</sequence>
<proteinExistence type="inferred from homology"/>
<evidence type="ECO:0000259" key="5">
    <source>
        <dbReference type="PROSITE" id="PS50931"/>
    </source>
</evidence>
<dbReference type="PRINTS" id="PR00039">
    <property type="entry name" value="HTHLYSR"/>
</dbReference>
<evidence type="ECO:0000313" key="7">
    <source>
        <dbReference type="Proteomes" id="UP000613974"/>
    </source>
</evidence>
<dbReference type="InterPro" id="IPR005119">
    <property type="entry name" value="LysR_subst-bd"/>
</dbReference>
<dbReference type="InterPro" id="IPR036390">
    <property type="entry name" value="WH_DNA-bd_sf"/>
</dbReference>
<dbReference type="InterPro" id="IPR036388">
    <property type="entry name" value="WH-like_DNA-bd_sf"/>
</dbReference>
<evidence type="ECO:0000256" key="3">
    <source>
        <dbReference type="ARBA" id="ARBA00023125"/>
    </source>
</evidence>
<dbReference type="SUPFAM" id="SSF46785">
    <property type="entry name" value="Winged helix' DNA-binding domain"/>
    <property type="match status" value="1"/>
</dbReference>
<feature type="domain" description="HTH lysR-type" evidence="5">
    <location>
        <begin position="13"/>
        <end position="70"/>
    </location>
</feature>
<dbReference type="Pfam" id="PF00126">
    <property type="entry name" value="HTH_1"/>
    <property type="match status" value="1"/>
</dbReference>
<evidence type="ECO:0000313" key="6">
    <source>
        <dbReference type="EMBL" id="GHI68788.1"/>
    </source>
</evidence>
<keyword evidence="4" id="KW-0804">Transcription</keyword>
<evidence type="ECO:0000256" key="2">
    <source>
        <dbReference type="ARBA" id="ARBA00023015"/>
    </source>
</evidence>
<dbReference type="PANTHER" id="PTHR30346">
    <property type="entry name" value="TRANSCRIPTIONAL DUAL REGULATOR HCAR-RELATED"/>
    <property type="match status" value="1"/>
</dbReference>
<keyword evidence="2" id="KW-0805">Transcription regulation</keyword>
<name>A0ABQ3SKX9_9ACTN</name>